<evidence type="ECO:0000313" key="2">
    <source>
        <dbReference type="EMBL" id="NVN18032.1"/>
    </source>
</evidence>
<comment type="caution">
    <text evidence="2">The sequence shown here is derived from an EMBL/GenBank/DDBJ whole genome shotgun (WGS) entry which is preliminary data.</text>
</comment>
<reference evidence="2 3" key="1">
    <citation type="submission" date="2020-01" db="EMBL/GenBank/DDBJ databases">
        <title>Draft Genome Analysis of Muricauda sp. HICW Isolated from coastal seawater of PR China.</title>
        <authorList>
            <person name="Chen M.-X."/>
        </authorList>
    </citation>
    <scope>NUCLEOTIDE SEQUENCE [LARGE SCALE GENOMIC DNA]</scope>
    <source>
        <strain evidence="2 3">HICW</strain>
    </source>
</reference>
<name>A0A850NHR0_9FLAO</name>
<dbReference type="AlphaFoldDB" id="A0A850NHR0"/>
<accession>A0A850NHR0</accession>
<feature type="signal peptide" evidence="1">
    <location>
        <begin position="1"/>
        <end position="20"/>
    </location>
</feature>
<dbReference type="EMBL" id="WYET01000003">
    <property type="protein sequence ID" value="NVN18032.1"/>
    <property type="molecule type" value="Genomic_DNA"/>
</dbReference>
<gene>
    <name evidence="2" type="ORF">GUA46_06750</name>
</gene>
<keyword evidence="3" id="KW-1185">Reference proteome</keyword>
<dbReference type="RefSeq" id="WP_176619690.1">
    <property type="nucleotide sequence ID" value="NZ_WYET01000003.1"/>
</dbReference>
<feature type="chain" id="PRO_5033037822" evidence="1">
    <location>
        <begin position="21"/>
        <end position="51"/>
    </location>
</feature>
<proteinExistence type="predicted"/>
<dbReference type="Proteomes" id="UP000558089">
    <property type="component" value="Unassembled WGS sequence"/>
</dbReference>
<organism evidence="2 3">
    <name type="scientific">Flagellimonas chongwuensis</name>
    <dbReference type="NCBI Taxonomy" id="2697365"/>
    <lineage>
        <taxon>Bacteria</taxon>
        <taxon>Pseudomonadati</taxon>
        <taxon>Bacteroidota</taxon>
        <taxon>Flavobacteriia</taxon>
        <taxon>Flavobacteriales</taxon>
        <taxon>Flavobacteriaceae</taxon>
        <taxon>Flagellimonas</taxon>
    </lineage>
</organism>
<protein>
    <submittedName>
        <fullName evidence="2">Uncharacterized protein</fullName>
    </submittedName>
</protein>
<keyword evidence="1" id="KW-0732">Signal</keyword>
<evidence type="ECO:0000313" key="3">
    <source>
        <dbReference type="Proteomes" id="UP000558089"/>
    </source>
</evidence>
<evidence type="ECO:0000256" key="1">
    <source>
        <dbReference type="SAM" id="SignalP"/>
    </source>
</evidence>
<sequence>MNKVYIALLLLLCAEVVSCAKPDLAEDLIETQACCGEEEHNPPPPPPPGDN</sequence>